<evidence type="ECO:0000313" key="3">
    <source>
        <dbReference type="Proteomes" id="UP000275846"/>
    </source>
</evidence>
<proteinExistence type="predicted"/>
<dbReference type="PANTHER" id="PTHR33395">
    <property type="entry name" value="TRANSCRIPTASE, PUTATIVE-RELATED-RELATED"/>
    <property type="match status" value="1"/>
</dbReference>
<evidence type="ECO:0000313" key="4">
    <source>
        <dbReference type="WBParaSite" id="SSLN_0000036701-mRNA-1"/>
    </source>
</evidence>
<organism evidence="4">
    <name type="scientific">Schistocephalus solidus</name>
    <name type="common">Tapeworm</name>
    <dbReference type="NCBI Taxonomy" id="70667"/>
    <lineage>
        <taxon>Eukaryota</taxon>
        <taxon>Metazoa</taxon>
        <taxon>Spiralia</taxon>
        <taxon>Lophotrochozoa</taxon>
        <taxon>Platyhelminthes</taxon>
        <taxon>Cestoda</taxon>
        <taxon>Eucestoda</taxon>
        <taxon>Diphyllobothriidea</taxon>
        <taxon>Diphyllobothriidae</taxon>
        <taxon>Schistocephalus</taxon>
    </lineage>
</organism>
<reference evidence="4" key="1">
    <citation type="submission" date="2016-06" db="UniProtKB">
        <authorList>
            <consortium name="WormBaseParasite"/>
        </authorList>
    </citation>
    <scope>IDENTIFICATION</scope>
</reference>
<name>A0A183S802_SCHSO</name>
<accession>A0A183S802</accession>
<dbReference type="GO" id="GO:0007508">
    <property type="term" value="P:larval heart development"/>
    <property type="evidence" value="ECO:0007669"/>
    <property type="project" value="TreeGrafter"/>
</dbReference>
<dbReference type="WBParaSite" id="SSLN_0000036701-mRNA-1">
    <property type="protein sequence ID" value="SSLN_0000036701-mRNA-1"/>
    <property type="gene ID" value="SSLN_0000036701"/>
</dbReference>
<evidence type="ECO:0000313" key="2">
    <source>
        <dbReference type="EMBL" id="VDL85463.1"/>
    </source>
</evidence>
<dbReference type="GO" id="GO:0031012">
    <property type="term" value="C:extracellular matrix"/>
    <property type="evidence" value="ECO:0007669"/>
    <property type="project" value="TreeGrafter"/>
</dbReference>
<protein>
    <submittedName>
        <fullName evidence="4">Endo/exonuclease/phosphatase domain-containing protein</fullName>
    </submittedName>
</protein>
<dbReference type="PANTHER" id="PTHR33395:SF22">
    <property type="entry name" value="REVERSE TRANSCRIPTASE DOMAIN-CONTAINING PROTEIN"/>
    <property type="match status" value="1"/>
</dbReference>
<dbReference type="GO" id="GO:0061343">
    <property type="term" value="P:cell adhesion involved in heart morphogenesis"/>
    <property type="evidence" value="ECO:0007669"/>
    <property type="project" value="TreeGrafter"/>
</dbReference>
<dbReference type="AlphaFoldDB" id="A0A183S802"/>
<dbReference type="GO" id="GO:0003824">
    <property type="term" value="F:catalytic activity"/>
    <property type="evidence" value="ECO:0007669"/>
    <property type="project" value="InterPro"/>
</dbReference>
<dbReference type="Proteomes" id="UP000275846">
    <property type="component" value="Unassembled WGS sequence"/>
</dbReference>
<evidence type="ECO:0000259" key="1">
    <source>
        <dbReference type="Pfam" id="PF14529"/>
    </source>
</evidence>
<gene>
    <name evidence="2" type="ORF">SSLN_LOCUS350</name>
</gene>
<dbReference type="Gene3D" id="3.60.10.10">
    <property type="entry name" value="Endonuclease/exonuclease/phosphatase"/>
    <property type="match status" value="1"/>
</dbReference>
<dbReference type="EMBL" id="UYSU01000233">
    <property type="protein sequence ID" value="VDL85463.1"/>
    <property type="molecule type" value="Genomic_DNA"/>
</dbReference>
<reference evidence="2 3" key="2">
    <citation type="submission" date="2018-11" db="EMBL/GenBank/DDBJ databases">
        <authorList>
            <consortium name="Pathogen Informatics"/>
        </authorList>
    </citation>
    <scope>NUCLEOTIDE SEQUENCE [LARGE SCALE GENOMIC DNA]</scope>
    <source>
        <strain evidence="2 3">NST_G2</strain>
    </source>
</reference>
<feature type="domain" description="Endonuclease/exonuclease/phosphatase" evidence="1">
    <location>
        <begin position="172"/>
        <end position="279"/>
    </location>
</feature>
<keyword evidence="3" id="KW-1185">Reference proteome</keyword>
<dbReference type="Pfam" id="PF14529">
    <property type="entry name" value="Exo_endo_phos_2"/>
    <property type="match status" value="1"/>
</dbReference>
<dbReference type="InterPro" id="IPR005135">
    <property type="entry name" value="Endo/exonuclease/phosphatase"/>
</dbReference>
<dbReference type="InterPro" id="IPR036691">
    <property type="entry name" value="Endo/exonu/phosph_ase_sf"/>
</dbReference>
<dbReference type="OrthoDB" id="6286496at2759"/>
<sequence>MFSAMLTDAYHEERPGIRITYRMNGRLLNQRRMHYHSPVSTAIIHELLFAEDCALNATTEEEIQRSMDLTRLMNLNLFPLSYRQMRGDLLQTFRIVKGLDCCLEFSDFFEFATTTHLRGHPLKLRVQQARLDVRKFSFSVRVVKPWNALPEDVVMSPSLESFKRNLDSFIPPNIPSAADESLPHLLKKGASHQEVLIAEDFNAPLVDWINLTVNGSPTSFCHKLMDLTLDQTLVQKVNIPTRFKENQRANCQDLVFTKDLTSIDEVYSTAPLGKSDHSTLMWDYSLYSQCRNGTECNRNIWTADFNAMRKELMSMRWDCLLKGNSEDDWRSFKTVTLDLIERFCPVKVQKNNSRPAWLARELNRQLKKKKNKKWKVFREKRSAEYLKEFRHQRNAVKK</sequence>